<keyword evidence="2" id="KW-0285">Flavoprotein</keyword>
<evidence type="ECO:0000256" key="1">
    <source>
        <dbReference type="ARBA" id="ARBA00001974"/>
    </source>
</evidence>
<dbReference type="SUPFAM" id="SSF56425">
    <property type="entry name" value="Succinate dehydrogenase/fumarate reductase flavoprotein, catalytic domain"/>
    <property type="match status" value="1"/>
</dbReference>
<dbReference type="NCBIfam" id="NF004789">
    <property type="entry name" value="PRK06134.1"/>
    <property type="match status" value="1"/>
</dbReference>
<dbReference type="InterPro" id="IPR036188">
    <property type="entry name" value="FAD/NAD-bd_sf"/>
</dbReference>
<evidence type="ECO:0000313" key="7">
    <source>
        <dbReference type="Proteomes" id="UP001196870"/>
    </source>
</evidence>
<feature type="domain" description="FAD-dependent oxidoreductase 2 FAD-binding" evidence="5">
    <location>
        <begin position="8"/>
        <end position="546"/>
    </location>
</feature>
<dbReference type="RefSeq" id="WP_211852616.1">
    <property type="nucleotide sequence ID" value="NZ_JAAGBB010000011.1"/>
</dbReference>
<organism evidence="6 7">
    <name type="scientific">Plastoroseomonas hellenica</name>
    <dbReference type="NCBI Taxonomy" id="2687306"/>
    <lineage>
        <taxon>Bacteria</taxon>
        <taxon>Pseudomonadati</taxon>
        <taxon>Pseudomonadota</taxon>
        <taxon>Alphaproteobacteria</taxon>
        <taxon>Acetobacterales</taxon>
        <taxon>Acetobacteraceae</taxon>
        <taxon>Plastoroseomonas</taxon>
    </lineage>
</organism>
<dbReference type="PANTHER" id="PTHR43400">
    <property type="entry name" value="FUMARATE REDUCTASE"/>
    <property type="match status" value="1"/>
</dbReference>
<dbReference type="PANTHER" id="PTHR43400:SF10">
    <property type="entry name" value="3-OXOSTEROID 1-DEHYDROGENASE"/>
    <property type="match status" value="1"/>
</dbReference>
<dbReference type="SUPFAM" id="SSF51905">
    <property type="entry name" value="FAD/NAD(P)-binding domain"/>
    <property type="match status" value="1"/>
</dbReference>
<evidence type="ECO:0000313" key="6">
    <source>
        <dbReference type="EMBL" id="MBR0664950.1"/>
    </source>
</evidence>
<gene>
    <name evidence="6" type="ORF">GXW71_11355</name>
</gene>
<evidence type="ECO:0000256" key="2">
    <source>
        <dbReference type="ARBA" id="ARBA00022630"/>
    </source>
</evidence>
<comment type="caution">
    <text evidence="6">The sequence shown here is derived from an EMBL/GenBank/DDBJ whole genome shotgun (WGS) entry which is preliminary data.</text>
</comment>
<dbReference type="Gene3D" id="3.50.50.60">
    <property type="entry name" value="FAD/NAD(P)-binding domain"/>
    <property type="match status" value="2"/>
</dbReference>
<name>A0ABS5EYF0_9PROT</name>
<keyword evidence="3" id="KW-0274">FAD</keyword>
<dbReference type="InterPro" id="IPR027477">
    <property type="entry name" value="Succ_DH/fumarate_Rdtase_cat_sf"/>
</dbReference>
<dbReference type="InterPro" id="IPR003953">
    <property type="entry name" value="FAD-dep_OxRdtase_2_FAD-bd"/>
</dbReference>
<keyword evidence="4" id="KW-0560">Oxidoreductase</keyword>
<evidence type="ECO:0000256" key="3">
    <source>
        <dbReference type="ARBA" id="ARBA00022827"/>
    </source>
</evidence>
<keyword evidence="7" id="KW-1185">Reference proteome</keyword>
<dbReference type="InterPro" id="IPR050315">
    <property type="entry name" value="FAD-oxidoreductase_2"/>
</dbReference>
<evidence type="ECO:0000259" key="5">
    <source>
        <dbReference type="Pfam" id="PF00890"/>
    </source>
</evidence>
<dbReference type="Proteomes" id="UP001196870">
    <property type="component" value="Unassembled WGS sequence"/>
</dbReference>
<comment type="cofactor">
    <cofactor evidence="1">
        <name>FAD</name>
        <dbReference type="ChEBI" id="CHEBI:57692"/>
    </cofactor>
</comment>
<protein>
    <submittedName>
        <fullName evidence="6">FAD-dependent oxidoreductase</fullName>
    </submittedName>
</protein>
<dbReference type="EMBL" id="JAAGBB010000011">
    <property type="protein sequence ID" value="MBR0664950.1"/>
    <property type="molecule type" value="Genomic_DNA"/>
</dbReference>
<accession>A0ABS5EYF0</accession>
<reference evidence="7" key="1">
    <citation type="journal article" date="2021" name="Syst. Appl. Microbiol.">
        <title>Roseomonas hellenica sp. nov., isolated from roots of wild-growing Alkanna tinctoria.</title>
        <authorList>
            <person name="Rat A."/>
            <person name="Naranjo H.D."/>
            <person name="Lebbe L."/>
            <person name="Cnockaert M."/>
            <person name="Krigas N."/>
            <person name="Grigoriadou K."/>
            <person name="Maloupa E."/>
            <person name="Willems A."/>
        </authorList>
    </citation>
    <scope>NUCLEOTIDE SEQUENCE [LARGE SCALE GENOMIC DNA]</scope>
    <source>
        <strain evidence="7">LMG 31523</strain>
    </source>
</reference>
<dbReference type="Pfam" id="PF00890">
    <property type="entry name" value="FAD_binding_2"/>
    <property type="match status" value="1"/>
</dbReference>
<sequence length="574" mass="59785">MTESLTCDVLVVGSGAGGLAAAVAAAARGLSVIVAEKDRHVGGTTALSGGFLWVPNNPVSRRDGIEDSADAVRTYLRHEAGNHYNPETVEAFIAAGPEAVEFFETKTAVQFEPASAFSDYHPDAPGGRPGGRSIKAQPYRAQGLGAELKRLRPPLPELTFVGLMIGSGPELKHFFNVTRSVTSAAYVAGRLAAHARDLLLNGRGMLLTNGNALAARLFRSALDLGVDVRTEAPALRLLRDGAAVTGAMLGAGAGEVAVQARCGVVLAAGGFPQDKARRRRMFPHDHDNAGHFSPAPAGNTGDGLRLGEAVGAAVEDGYPNAAAWVPVSRVPRKDGSWGVFPHFIDRAKPGLIAVLENGRRFVNEANSYHDFIQALFAATGKGKPAKAWLVVDQPFLRRFGLGFVKPFPVPVGPQIRSGYLKSGQTLAALAHAAGIDAGGLEETVAAWNRDMAAGEDRAFGKGSTAYNRFNGDPEFQPNPCLAPIAQGPYYAVEVVVGDLGTFAGLRCDGHARVLDAQGAPIPGLYAAGNDAASIMGGNYPGGGITLGPALTFGYIAARHMAGAAQRTPHPAEAA</sequence>
<proteinExistence type="predicted"/>
<dbReference type="PRINTS" id="PR00411">
    <property type="entry name" value="PNDRDTASEI"/>
</dbReference>
<evidence type="ECO:0000256" key="4">
    <source>
        <dbReference type="ARBA" id="ARBA00023002"/>
    </source>
</evidence>